<comment type="caution">
    <text evidence="2">The sequence shown here is derived from an EMBL/GenBank/DDBJ whole genome shotgun (WGS) entry which is preliminary data.</text>
</comment>
<dbReference type="PROSITE" id="PS50987">
    <property type="entry name" value="HTH_ARSR_2"/>
    <property type="match status" value="1"/>
</dbReference>
<feature type="domain" description="HTH arsR-type" evidence="1">
    <location>
        <begin position="5"/>
        <end position="99"/>
    </location>
</feature>
<accession>A0A8B2NZH7</accession>
<keyword evidence="3" id="KW-1185">Reference proteome</keyword>
<dbReference type="Pfam" id="PF01022">
    <property type="entry name" value="HTH_5"/>
    <property type="match status" value="1"/>
</dbReference>
<dbReference type="AlphaFoldDB" id="A0A8B2NZH7"/>
<proteinExistence type="predicted"/>
<dbReference type="InterPro" id="IPR013216">
    <property type="entry name" value="Methyltransf_11"/>
</dbReference>
<evidence type="ECO:0000259" key="1">
    <source>
        <dbReference type="PROSITE" id="PS50987"/>
    </source>
</evidence>
<dbReference type="RefSeq" id="WP_111342409.1">
    <property type="nucleotide sequence ID" value="NZ_JAIWKD010000001.1"/>
</dbReference>
<dbReference type="InterPro" id="IPR036390">
    <property type="entry name" value="WH_DNA-bd_sf"/>
</dbReference>
<reference evidence="2 3" key="1">
    <citation type="submission" date="2018-05" db="EMBL/GenBank/DDBJ databases">
        <title>Acuticoccus sediminis sp. nov., isolated from deep-sea sediment of Indian Ocean.</title>
        <authorList>
            <person name="Liu X."/>
            <person name="Lai Q."/>
            <person name="Du Y."/>
            <person name="Sun F."/>
            <person name="Zhang X."/>
            <person name="Wang S."/>
            <person name="Shao Z."/>
        </authorList>
    </citation>
    <scope>NUCLEOTIDE SEQUENCE [LARGE SCALE GENOMIC DNA]</scope>
    <source>
        <strain evidence="2 3">PTG4-2</strain>
    </source>
</reference>
<dbReference type="GO" id="GO:0008757">
    <property type="term" value="F:S-adenosylmethionine-dependent methyltransferase activity"/>
    <property type="evidence" value="ECO:0007669"/>
    <property type="project" value="InterPro"/>
</dbReference>
<dbReference type="InterPro" id="IPR050508">
    <property type="entry name" value="Methyltransf_Superfamily"/>
</dbReference>
<dbReference type="PRINTS" id="PR00778">
    <property type="entry name" value="HTHARSR"/>
</dbReference>
<evidence type="ECO:0000313" key="2">
    <source>
        <dbReference type="EMBL" id="RAI03585.1"/>
    </source>
</evidence>
<gene>
    <name evidence="2" type="ORF">DLJ53_03595</name>
</gene>
<dbReference type="Gene3D" id="1.10.10.10">
    <property type="entry name" value="Winged helix-like DNA-binding domain superfamily/Winged helix DNA-binding domain"/>
    <property type="match status" value="1"/>
</dbReference>
<organism evidence="2 3">
    <name type="scientific">Acuticoccus sediminis</name>
    <dbReference type="NCBI Taxonomy" id="2184697"/>
    <lineage>
        <taxon>Bacteria</taxon>
        <taxon>Pseudomonadati</taxon>
        <taxon>Pseudomonadota</taxon>
        <taxon>Alphaproteobacteria</taxon>
        <taxon>Hyphomicrobiales</taxon>
        <taxon>Amorphaceae</taxon>
        <taxon>Acuticoccus</taxon>
    </lineage>
</organism>
<dbReference type="SMART" id="SM00418">
    <property type="entry name" value="HTH_ARSR"/>
    <property type="match status" value="1"/>
</dbReference>
<dbReference type="InterPro" id="IPR029063">
    <property type="entry name" value="SAM-dependent_MTases_sf"/>
</dbReference>
<dbReference type="OrthoDB" id="9789575at2"/>
<dbReference type="NCBIfam" id="NF033788">
    <property type="entry name" value="HTH_metalloreg"/>
    <property type="match status" value="1"/>
</dbReference>
<dbReference type="PANTHER" id="PTHR42912">
    <property type="entry name" value="METHYLTRANSFERASE"/>
    <property type="match status" value="1"/>
</dbReference>
<dbReference type="Pfam" id="PF08241">
    <property type="entry name" value="Methyltransf_11"/>
    <property type="match status" value="1"/>
</dbReference>
<dbReference type="SUPFAM" id="SSF53335">
    <property type="entry name" value="S-adenosyl-L-methionine-dependent methyltransferases"/>
    <property type="match status" value="1"/>
</dbReference>
<dbReference type="InterPro" id="IPR001845">
    <property type="entry name" value="HTH_ArsR_DNA-bd_dom"/>
</dbReference>
<evidence type="ECO:0000313" key="3">
    <source>
        <dbReference type="Proteomes" id="UP000249590"/>
    </source>
</evidence>
<dbReference type="InterPro" id="IPR036388">
    <property type="entry name" value="WH-like_DNA-bd_sf"/>
</dbReference>
<dbReference type="GO" id="GO:0003700">
    <property type="term" value="F:DNA-binding transcription factor activity"/>
    <property type="evidence" value="ECO:0007669"/>
    <property type="project" value="InterPro"/>
</dbReference>
<name>A0A8B2NZH7_9HYPH</name>
<sequence length="336" mass="36217">MDAGSPGSGHEALVAALRAAGETTRLRILSLLRDSDLTVKDLTLILGQSQPRISRHLKLLADAGLIARSAEGAFAFYRLADTGGGSRLAEALLAQLDPNDPIHVRDRERRDATHAAKAAAAADFFAANADVWDRIRSLHVPEAEVEAAIRSILGDRPIRNLLDVGTGTGRMLELMADRAQRLLGVDASAAMLSVARANLAKAGVSNARLAQDDIYALSVGEDRFDVVIIHQVLHFLDNPGRALAEAARTLRPGGRLLVVDFAPHHLEELRTNAQHRRLGIADSEMADWLRDAHLDSIATERLSGAGTGDTLTVSLWLAKDPRIISDDIRQEEGAYA</sequence>
<dbReference type="InterPro" id="IPR011991">
    <property type="entry name" value="ArsR-like_HTH"/>
</dbReference>
<dbReference type="EMBL" id="QHHQ01000001">
    <property type="protein sequence ID" value="RAI03585.1"/>
    <property type="molecule type" value="Genomic_DNA"/>
</dbReference>
<dbReference type="Proteomes" id="UP000249590">
    <property type="component" value="Unassembled WGS sequence"/>
</dbReference>
<dbReference type="SUPFAM" id="SSF46785">
    <property type="entry name" value="Winged helix' DNA-binding domain"/>
    <property type="match status" value="1"/>
</dbReference>
<protein>
    <submittedName>
        <fullName evidence="2">ArsR family transcriptional regulator</fullName>
    </submittedName>
</protein>
<dbReference type="CDD" id="cd02440">
    <property type="entry name" value="AdoMet_MTases"/>
    <property type="match status" value="1"/>
</dbReference>
<dbReference type="Gene3D" id="3.40.50.150">
    <property type="entry name" value="Vaccinia Virus protein VP39"/>
    <property type="match status" value="1"/>
</dbReference>
<dbReference type="CDD" id="cd00090">
    <property type="entry name" value="HTH_ARSR"/>
    <property type="match status" value="1"/>
</dbReference>